<organism evidence="5 6">
    <name type="scientific">Lactuca virosa</name>
    <dbReference type="NCBI Taxonomy" id="75947"/>
    <lineage>
        <taxon>Eukaryota</taxon>
        <taxon>Viridiplantae</taxon>
        <taxon>Streptophyta</taxon>
        <taxon>Embryophyta</taxon>
        <taxon>Tracheophyta</taxon>
        <taxon>Spermatophyta</taxon>
        <taxon>Magnoliopsida</taxon>
        <taxon>eudicotyledons</taxon>
        <taxon>Gunneridae</taxon>
        <taxon>Pentapetalae</taxon>
        <taxon>asterids</taxon>
        <taxon>campanulids</taxon>
        <taxon>Asterales</taxon>
        <taxon>Asteraceae</taxon>
        <taxon>Cichorioideae</taxon>
        <taxon>Cichorieae</taxon>
        <taxon>Lactucinae</taxon>
        <taxon>Lactuca</taxon>
    </lineage>
</organism>
<comment type="caution">
    <text evidence="5">The sequence shown here is derived from an EMBL/GenBank/DDBJ whole genome shotgun (WGS) entry which is preliminary data.</text>
</comment>
<dbReference type="Proteomes" id="UP001157418">
    <property type="component" value="Unassembled WGS sequence"/>
</dbReference>
<name>A0AAU9NAP0_9ASTR</name>
<protein>
    <submittedName>
        <fullName evidence="5">Uncharacterized protein</fullName>
    </submittedName>
</protein>
<keyword evidence="2" id="KW-0808">Transferase</keyword>
<comment type="similarity">
    <text evidence="1">Belongs to the plant acyltransferase family.</text>
</comment>
<evidence type="ECO:0000256" key="2">
    <source>
        <dbReference type="ARBA" id="ARBA00022679"/>
    </source>
</evidence>
<dbReference type="PANTHER" id="PTHR31623:SF110">
    <property type="entry name" value="VINORINE SYNTHASE-LIKE"/>
    <property type="match status" value="1"/>
</dbReference>
<evidence type="ECO:0000313" key="5">
    <source>
        <dbReference type="EMBL" id="CAH1435344.1"/>
    </source>
</evidence>
<dbReference type="EMBL" id="CAKMRJ010004445">
    <property type="protein sequence ID" value="CAH1435344.1"/>
    <property type="molecule type" value="Genomic_DNA"/>
</dbReference>
<accession>A0AAU9NAP0</accession>
<dbReference type="Pfam" id="PF02458">
    <property type="entry name" value="Transferase"/>
    <property type="match status" value="2"/>
</dbReference>
<evidence type="ECO:0000256" key="1">
    <source>
        <dbReference type="ARBA" id="ARBA00009861"/>
    </source>
</evidence>
<evidence type="ECO:0000256" key="3">
    <source>
        <dbReference type="ARBA" id="ARBA00023315"/>
    </source>
</evidence>
<dbReference type="Gene3D" id="3.30.559.10">
    <property type="entry name" value="Chloramphenicol acetyltransferase-like domain"/>
    <property type="match status" value="3"/>
</dbReference>
<dbReference type="GO" id="GO:0016746">
    <property type="term" value="F:acyltransferase activity"/>
    <property type="evidence" value="ECO:0007669"/>
    <property type="project" value="UniProtKB-KW"/>
</dbReference>
<feature type="region of interest" description="Disordered" evidence="4">
    <location>
        <begin position="444"/>
        <end position="466"/>
    </location>
</feature>
<sequence length="489" mass="53926">METKIISKENIKPSSPTPPHLKAFDLSALDQIVLSPYVPIIIYYPNNNGDNSNQALQKSQVLKKSLSETLTKFYPLAGTLKNEGSIDCNDIGANYIVASVQCRLDEFLRQPDHHLIHGFLPFVPSFDKSSVGNQVTNVQLNIFECGGIAIGLCISHRIVDGASVYMFLKAWSNMARGAEEVEHPNFTTPSLFPAKGSWLRDIFMGLGRSLLKEGKCSTKRFVFGSDAIARLRARAKSNGVQRPSRVEVVSSLIWKYAMDATKEASGIQKPSSLSHFVNLRSKLKSTLSNNFMGNVIWISNAVSLPSDETPLHSLVNKKSLQEMGGSTGGIDNYGFTSWCRMGFYELDFGWGKPSWVTGIVGDGSPVFMNLVTLMDTKSGEGIEAWVNLDESEMEILQKNQELLSYASLDPSPLLNGEIGALGAGVDQITDQFYLRRRPLISTGDWAPNSTPTPDLPPKSSPTTSSADCRQISDWNFDFLFISPASRRHR</sequence>
<keyword evidence="6" id="KW-1185">Reference proteome</keyword>
<gene>
    <name evidence="5" type="ORF">LVIROSA_LOCUS21796</name>
</gene>
<evidence type="ECO:0000256" key="4">
    <source>
        <dbReference type="SAM" id="MobiDB-lite"/>
    </source>
</evidence>
<dbReference type="PANTHER" id="PTHR31623">
    <property type="entry name" value="F21J9.9"/>
    <property type="match status" value="1"/>
</dbReference>
<dbReference type="InterPro" id="IPR023213">
    <property type="entry name" value="CAT-like_dom_sf"/>
</dbReference>
<evidence type="ECO:0000313" key="6">
    <source>
        <dbReference type="Proteomes" id="UP001157418"/>
    </source>
</evidence>
<proteinExistence type="inferred from homology"/>
<keyword evidence="3" id="KW-0012">Acyltransferase</keyword>
<reference evidence="5 6" key="1">
    <citation type="submission" date="2022-01" db="EMBL/GenBank/DDBJ databases">
        <authorList>
            <person name="Xiong W."/>
            <person name="Schranz E."/>
        </authorList>
    </citation>
    <scope>NUCLEOTIDE SEQUENCE [LARGE SCALE GENOMIC DNA]</scope>
</reference>
<dbReference type="AlphaFoldDB" id="A0AAU9NAP0"/>